<dbReference type="EC" id="4.99.1.9" evidence="7"/>
<dbReference type="HAMAP" id="MF_00323">
    <property type="entry name" value="Ferrochelatase"/>
    <property type="match status" value="1"/>
</dbReference>
<dbReference type="GO" id="GO:0005737">
    <property type="term" value="C:cytoplasm"/>
    <property type="evidence" value="ECO:0007669"/>
    <property type="project" value="UniProtKB-SubCell"/>
</dbReference>
<keyword evidence="5 7" id="KW-0627">Porphyrin biosynthesis</keyword>
<accession>A0A8J3VHC8</accession>
<comment type="caution">
    <text evidence="7">Lacks conserved residue(s) required for the propagation of feature annotation.</text>
</comment>
<comment type="similarity">
    <text evidence="7 8">Belongs to the ferrochelatase family.</text>
</comment>
<dbReference type="Proteomes" id="UP000612899">
    <property type="component" value="Unassembled WGS sequence"/>
</dbReference>
<evidence type="ECO:0000313" key="9">
    <source>
        <dbReference type="EMBL" id="GIH07269.1"/>
    </source>
</evidence>
<keyword evidence="2 7" id="KW-0408">Iron</keyword>
<feature type="binding site" evidence="7">
    <location>
        <position position="51"/>
    </location>
    <ligand>
        <name>Fe-coproporphyrin III</name>
        <dbReference type="ChEBI" id="CHEBI:68438"/>
    </ligand>
</feature>
<dbReference type="GO" id="GO:0006783">
    <property type="term" value="P:heme biosynthetic process"/>
    <property type="evidence" value="ECO:0007669"/>
    <property type="project" value="UniProtKB-UniRule"/>
</dbReference>
<dbReference type="PANTHER" id="PTHR11108">
    <property type="entry name" value="FERROCHELATASE"/>
    <property type="match status" value="1"/>
</dbReference>
<keyword evidence="3 7" id="KW-0350">Heme biosynthesis</keyword>
<evidence type="ECO:0000256" key="8">
    <source>
        <dbReference type="RuleBase" id="RU004185"/>
    </source>
</evidence>
<dbReference type="NCBIfam" id="TIGR00109">
    <property type="entry name" value="hemH"/>
    <property type="match status" value="1"/>
</dbReference>
<evidence type="ECO:0000256" key="5">
    <source>
        <dbReference type="ARBA" id="ARBA00023244"/>
    </source>
</evidence>
<dbReference type="CDD" id="cd00419">
    <property type="entry name" value="Ferrochelatase_C"/>
    <property type="match status" value="1"/>
</dbReference>
<dbReference type="Pfam" id="PF00762">
    <property type="entry name" value="Ferrochelatase"/>
    <property type="match status" value="1"/>
</dbReference>
<dbReference type="SUPFAM" id="SSF53800">
    <property type="entry name" value="Chelatase"/>
    <property type="match status" value="1"/>
</dbReference>
<comment type="function">
    <text evidence="7">Involved in coproporphyrin-dependent heme b biosynthesis. Catalyzes the insertion of ferrous iron into coproporphyrin III to form Fe-coproporphyrin III.</text>
</comment>
<evidence type="ECO:0000313" key="10">
    <source>
        <dbReference type="Proteomes" id="UP000612899"/>
    </source>
</evidence>
<feature type="binding site" evidence="7">
    <location>
        <position position="180"/>
    </location>
    <ligand>
        <name>Fe(2+)</name>
        <dbReference type="ChEBI" id="CHEBI:29033"/>
    </ligand>
</feature>
<protein>
    <recommendedName>
        <fullName evidence="7">Coproporphyrin III ferrochelatase</fullName>
        <ecNumber evidence="7">4.99.1.9</ecNumber>
    </recommendedName>
</protein>
<evidence type="ECO:0000256" key="4">
    <source>
        <dbReference type="ARBA" id="ARBA00023239"/>
    </source>
</evidence>
<dbReference type="UniPathway" id="UPA00252"/>
<comment type="caution">
    <text evidence="9">The sequence shown here is derived from an EMBL/GenBank/DDBJ whole genome shotgun (WGS) entry which is preliminary data.</text>
</comment>
<feature type="binding site" evidence="7">
    <location>
        <position position="267"/>
    </location>
    <ligand>
        <name>Fe(2+)</name>
        <dbReference type="ChEBI" id="CHEBI:29033"/>
    </ligand>
</feature>
<name>A0A8J3VHC8_9ACTN</name>
<evidence type="ECO:0000256" key="6">
    <source>
        <dbReference type="ARBA" id="ARBA00024536"/>
    </source>
</evidence>
<gene>
    <name evidence="9" type="primary">hemH</name>
    <name evidence="7" type="synonym">cpfC</name>
    <name evidence="9" type="ORF">Rhe02_53360</name>
</gene>
<comment type="pathway">
    <text evidence="1 7">Porphyrin-containing compound metabolism; protoheme biosynthesis.</text>
</comment>
<dbReference type="PANTHER" id="PTHR11108:SF1">
    <property type="entry name" value="FERROCHELATASE, MITOCHONDRIAL"/>
    <property type="match status" value="1"/>
</dbReference>
<keyword evidence="4 7" id="KW-0456">Lyase</keyword>
<keyword evidence="10" id="KW-1185">Reference proteome</keyword>
<dbReference type="GO" id="GO:0046872">
    <property type="term" value="F:metal ion binding"/>
    <property type="evidence" value="ECO:0007669"/>
    <property type="project" value="UniProtKB-KW"/>
</dbReference>
<dbReference type="InterPro" id="IPR033644">
    <property type="entry name" value="Ferrochelatase_C"/>
</dbReference>
<dbReference type="GO" id="GO:0004325">
    <property type="term" value="F:ferrochelatase activity"/>
    <property type="evidence" value="ECO:0007669"/>
    <property type="project" value="UniProtKB-UniRule"/>
</dbReference>
<dbReference type="EMBL" id="BONY01000035">
    <property type="protein sequence ID" value="GIH07269.1"/>
    <property type="molecule type" value="Genomic_DNA"/>
</dbReference>
<proteinExistence type="inferred from homology"/>
<dbReference type="NCBIfam" id="NF000689">
    <property type="entry name" value="PRK00035.2-1"/>
    <property type="match status" value="1"/>
</dbReference>
<dbReference type="InterPro" id="IPR001015">
    <property type="entry name" value="Ferrochelatase"/>
</dbReference>
<dbReference type="CDD" id="cd03411">
    <property type="entry name" value="Ferrochelatase_N"/>
    <property type="match status" value="1"/>
</dbReference>
<comment type="catalytic activity">
    <reaction evidence="6">
        <text>Fe-coproporphyrin III + 2 H(+) = coproporphyrin III + Fe(2+)</text>
        <dbReference type="Rhea" id="RHEA:49572"/>
        <dbReference type="ChEBI" id="CHEBI:15378"/>
        <dbReference type="ChEBI" id="CHEBI:29033"/>
        <dbReference type="ChEBI" id="CHEBI:68438"/>
        <dbReference type="ChEBI" id="CHEBI:131725"/>
        <dbReference type="EC" id="4.99.1.9"/>
    </reaction>
    <physiologicalReaction direction="right-to-left" evidence="6">
        <dbReference type="Rhea" id="RHEA:49574"/>
    </physiologicalReaction>
</comment>
<evidence type="ECO:0000256" key="7">
    <source>
        <dbReference type="HAMAP-Rule" id="MF_00323"/>
    </source>
</evidence>
<sequence>MYDAFLLLSFGGPEHPDDVLPFLQNVTRGRGVPPERLAEVAAHYQRFGGVSPINQQCRELVAAIRADFSVHGIDLPVYWGNRNWRPMLADTMAQMRDHGVQRAITFATSAYGSYSSCRQYLQDLAAARAAVGPRAPVVDKLRHFHDHPGFVEPLADSVVTAFGELDPAARETTRLVFTAHSIPASMNASSGPESNGLYEAQLLETARLVAARSLPGVGWDLVWQSRSGPPQVPWLEPDINEHLRVLAKDFTTQVVVSPIGFVSDHLEVIWDLDEEAAATARQLGLGFARAKTPGTDSRFVAMIRDLVQERMRTSDDGSRAGLGRLDHWDFCASHCCPAPASSARR</sequence>
<dbReference type="RefSeq" id="WP_203911063.1">
    <property type="nucleotide sequence ID" value="NZ_BONY01000035.1"/>
</dbReference>
<dbReference type="Gene3D" id="3.40.50.1400">
    <property type="match status" value="2"/>
</dbReference>
<evidence type="ECO:0000256" key="1">
    <source>
        <dbReference type="ARBA" id="ARBA00004744"/>
    </source>
</evidence>
<evidence type="ECO:0000256" key="3">
    <source>
        <dbReference type="ARBA" id="ARBA00023133"/>
    </source>
</evidence>
<reference evidence="9" key="1">
    <citation type="submission" date="2021-01" db="EMBL/GenBank/DDBJ databases">
        <title>Whole genome shotgun sequence of Rhizocola hellebori NBRC 109834.</title>
        <authorList>
            <person name="Komaki H."/>
            <person name="Tamura T."/>
        </authorList>
    </citation>
    <scope>NUCLEOTIDE SEQUENCE</scope>
    <source>
        <strain evidence="9">NBRC 109834</strain>
    </source>
</reference>
<comment type="subcellular location">
    <subcellularLocation>
        <location evidence="7">Cytoplasm</location>
    </subcellularLocation>
</comment>
<feature type="binding site" evidence="7">
    <location>
        <position position="120"/>
    </location>
    <ligand>
        <name>Fe-coproporphyrin III</name>
        <dbReference type="ChEBI" id="CHEBI:68438"/>
    </ligand>
</feature>
<evidence type="ECO:0000256" key="2">
    <source>
        <dbReference type="ARBA" id="ARBA00023004"/>
    </source>
</evidence>
<keyword evidence="7" id="KW-0479">Metal-binding</keyword>
<keyword evidence="7" id="KW-0963">Cytoplasm</keyword>
<organism evidence="9 10">
    <name type="scientific">Rhizocola hellebori</name>
    <dbReference type="NCBI Taxonomy" id="1392758"/>
    <lineage>
        <taxon>Bacteria</taxon>
        <taxon>Bacillati</taxon>
        <taxon>Actinomycetota</taxon>
        <taxon>Actinomycetes</taxon>
        <taxon>Micromonosporales</taxon>
        <taxon>Micromonosporaceae</taxon>
        <taxon>Rhizocola</taxon>
    </lineage>
</organism>
<dbReference type="InterPro" id="IPR033659">
    <property type="entry name" value="Ferrochelatase_N"/>
</dbReference>
<dbReference type="AlphaFoldDB" id="A0A8J3VHC8"/>